<gene>
    <name evidence="1" type="ORF">DFR52_1011144</name>
</gene>
<dbReference type="AlphaFoldDB" id="A0A317PVY2"/>
<evidence type="ECO:0000313" key="1">
    <source>
        <dbReference type="EMBL" id="PWW04446.1"/>
    </source>
</evidence>
<dbReference type="Proteomes" id="UP000246352">
    <property type="component" value="Unassembled WGS sequence"/>
</dbReference>
<organism evidence="1 2">
    <name type="scientific">Hoeflea marina</name>
    <dbReference type="NCBI Taxonomy" id="274592"/>
    <lineage>
        <taxon>Bacteria</taxon>
        <taxon>Pseudomonadati</taxon>
        <taxon>Pseudomonadota</taxon>
        <taxon>Alphaproteobacteria</taxon>
        <taxon>Hyphomicrobiales</taxon>
        <taxon>Rhizobiaceae</taxon>
        <taxon>Hoeflea</taxon>
    </lineage>
</organism>
<dbReference type="RefSeq" id="WP_110030881.1">
    <property type="nucleotide sequence ID" value="NZ_QGTR01000001.1"/>
</dbReference>
<comment type="caution">
    <text evidence="1">The sequence shown here is derived from an EMBL/GenBank/DDBJ whole genome shotgun (WGS) entry which is preliminary data.</text>
</comment>
<keyword evidence="2" id="KW-1185">Reference proteome</keyword>
<sequence length="77" mass="7429">MRFPNPRRAAALLLLAVAIVVLPGCGGGGGTAVAPGAAIPARIPTATAAPVAAASTAADGRVVGLAEEQDEAARNLD</sequence>
<dbReference type="EMBL" id="QGTR01000001">
    <property type="protein sequence ID" value="PWW04446.1"/>
    <property type="molecule type" value="Genomic_DNA"/>
</dbReference>
<protein>
    <submittedName>
        <fullName evidence="1">Uncharacterized protein</fullName>
    </submittedName>
</protein>
<proteinExistence type="predicted"/>
<evidence type="ECO:0000313" key="2">
    <source>
        <dbReference type="Proteomes" id="UP000246352"/>
    </source>
</evidence>
<reference evidence="1 2" key="1">
    <citation type="submission" date="2018-05" db="EMBL/GenBank/DDBJ databases">
        <title>Genomic Encyclopedia of Type Strains, Phase IV (KMG-IV): sequencing the most valuable type-strain genomes for metagenomic binning, comparative biology and taxonomic classification.</title>
        <authorList>
            <person name="Goeker M."/>
        </authorList>
    </citation>
    <scope>NUCLEOTIDE SEQUENCE [LARGE SCALE GENOMIC DNA]</scope>
    <source>
        <strain evidence="1 2">DSM 16791</strain>
    </source>
</reference>
<name>A0A317PVY2_9HYPH</name>
<accession>A0A317PVY2</accession>